<protein>
    <submittedName>
        <fullName evidence="2">Uncharacterized protein</fullName>
    </submittedName>
</protein>
<evidence type="ECO:0000313" key="3">
    <source>
        <dbReference type="Proteomes" id="UP000008062"/>
    </source>
</evidence>
<feature type="compositionally biased region" description="Basic and acidic residues" evidence="1">
    <location>
        <begin position="1884"/>
        <end position="1895"/>
    </location>
</feature>
<dbReference type="GeneID" id="13397572"/>
<proteinExistence type="predicted"/>
<evidence type="ECO:0000313" key="2">
    <source>
        <dbReference type="EMBL" id="EGP85810.1"/>
    </source>
</evidence>
<feature type="region of interest" description="Disordered" evidence="1">
    <location>
        <begin position="918"/>
        <end position="937"/>
    </location>
</feature>
<feature type="region of interest" description="Disordered" evidence="1">
    <location>
        <begin position="489"/>
        <end position="513"/>
    </location>
</feature>
<dbReference type="RefSeq" id="XP_003850834.1">
    <property type="nucleotide sequence ID" value="XM_003850786.1"/>
</dbReference>
<dbReference type="Proteomes" id="UP000008062">
    <property type="component" value="Chromosome 7"/>
</dbReference>
<gene>
    <name evidence="2" type="ORF">MYCGRDRAFT_94693</name>
</gene>
<sequence length="1915" mass="217201">MSSQEVTQTSKPIMPEYKCELFHLPQELQDQIFDDVIDDAEIVFCHPQGSAMSNSKVLIVCQQFHANYRSALRRRGDKFPNHRISVDFQLCGKVSTTPLPTVNINLPTCATGLHVHVQVTKSGVLCTGGTSSTLVSGLHDIGAEVYIVAPTTITMADTPHPLFRLPAELYDEVFDRMVENDDIIYCHTKQRALSTANILLANKQLSNHYRAALERRKKNFAVHRAAVKIEVLHGKWGSMVRTLVEGRNTAPPKNECIDLTLSDCITALHLNVRVHVQGAFSNNIGIAALLDSVDIAAPLKPIIHGVNLERILLELEVTGGGILYKDLVTKHLAARAYLQVRARLNKLDWMGEQKRDNKLIHGGFIAHDATGFMVQPEALNPSEYHRTGLFTADEPPYKPARALLDFFRAKGRIIKAFKKGIGYQPGEKQYALHYATFADALSQGHVRLLLPYFFLKPVRSKIWECRFMCGLPRDRVLACLRMPTRMKQDQSGRETIEARRETDQLPSKNTLDSSTSCSMASTLNTARVTQPTTASGPLFHLHQELRDMIFDMVAAEDEAVYCHTKRTPMTVCGLILLDRRSSREFKTALYQRRDQFKNHRITVDYELPTGDFPQELPTVDFTLPACATGLHLSSKIDKHGIFSKADDHIDPYYFDADEYSHLRIFARTIKAAFNRPKLEKLLLEVAISDPSVTGEWKSRHIYAAKDVYRQIMKDLDTIVRDKCKTHVALIMHDSTGFLARRRGNSAAKLRHGPLWTRDYQLKKLCGARVRMLSTNITKLSCGRWGHEKYEAAVTQGTRTREISYRIILRLTVSSMPKRKKQGQAGRDAIRMKREMTAALVQSSSDETAPVSGGLLEEPHFKNLAATETSAPSLGVQPKASPLETPSNIEKSALATYNELKKSAPDAPPTTDRSLKVKKHTTENNHFQAPTKKDAAISGGRLQDPPLDAPPVVNSNTSSATLLGVPQELRDTIFDMVALNDSAVFCRNTETQTSKCGLLLSDKKSNRDYTAALRRRHDQFPNHRMTIRFNLAGADFTKDLPTIDFALPPCVTGLHLFLQVEKRGLFTDEEVCLDPYCDYDHEGVECLCNIAEPIKASVIRPNLKHLVFEVQVIDPGVVGTWQSRHIRRARDVYKRILHDLDLIQWESNDSGDRVIRHGAVIMHNGKGALHRMNDSQGSVGAYMSPGTLWTRRTVFKKRAVALLDMFHATARVQKGVHDGPRIKSVQEQDPEFSDSDFSEHDLTPWSEDESDAKEEHEETKRLRSRYRSSHPLTEVATAQDILESRRALWAMEQAKVTLTAPIRVNVRGRILRFSCRLSRMERNGQFMNHRASVCHDLTDLNDFVNLQKVELNLPACTTGLNILLRIEKAGILSEHQRGYNGRSYRFARTLKDVVDNPRFHHLLIEVIVVDPSTPPEQEEWSHQNIRFAQKVYQSIKEDLDDLKWCYREDTNIRHGALVMYNATGYLVRPLVRSEFTGYQRTLWTRRNVFKKRALELFDMFHATGRIQRNIREGPRMNSAAEQPELDISDSDWSECYALASDDNDQPLVVQPYYLLRARRFGGFPPPSSMPRKAKPGQAGRDAIKARRDAAKALQTTHSPLQALAQELRDMIFEFVVTDDNAVYCHTKQRSFTHCGLILVDTATSHEYRAILDQRKDQLKNHRITLYHNLDPTTPTPEDEEFEYLGEDLPNVDLKLPSCATGLHVLLRVEKTGVLSESGPYHYETRHGFPDISQTFDAVIADSEIERLLIEVEIIDSENVGEWNSRNIRLAHAVYKLLRSDMNGQEWTWQFGNGAGSTIQHAALIMHNATGFLVRRDGATWLVRGTLWTRRTVFKKRASALLGSFNATDRVQKAIKNGPRIRSVEEREDPETDSDWDENNEVPWSDGEKEEQKEYIDTKRRVGRIGTSFDDPVYRRY</sequence>
<dbReference type="KEGG" id="ztr:MYCGRDRAFT_94693"/>
<feature type="compositionally biased region" description="Polar residues" evidence="1">
    <location>
        <begin position="504"/>
        <end position="513"/>
    </location>
</feature>
<accession>F9XGS1</accession>
<dbReference type="EMBL" id="CM001202">
    <property type="protein sequence ID" value="EGP85810.1"/>
    <property type="molecule type" value="Genomic_DNA"/>
</dbReference>
<dbReference type="OrthoDB" id="3655280at2759"/>
<feature type="compositionally biased region" description="Basic and acidic residues" evidence="1">
    <location>
        <begin position="489"/>
        <end position="503"/>
    </location>
</feature>
<feature type="compositionally biased region" description="Acidic residues" evidence="1">
    <location>
        <begin position="1864"/>
        <end position="1878"/>
    </location>
</feature>
<keyword evidence="3" id="KW-1185">Reference proteome</keyword>
<organism evidence="2 3">
    <name type="scientific">Zymoseptoria tritici (strain CBS 115943 / IPO323)</name>
    <name type="common">Speckled leaf blotch fungus</name>
    <name type="synonym">Septoria tritici</name>
    <dbReference type="NCBI Taxonomy" id="336722"/>
    <lineage>
        <taxon>Eukaryota</taxon>
        <taxon>Fungi</taxon>
        <taxon>Dikarya</taxon>
        <taxon>Ascomycota</taxon>
        <taxon>Pezizomycotina</taxon>
        <taxon>Dothideomycetes</taxon>
        <taxon>Dothideomycetidae</taxon>
        <taxon>Mycosphaerellales</taxon>
        <taxon>Mycosphaerellaceae</taxon>
        <taxon>Zymoseptoria</taxon>
    </lineage>
</organism>
<evidence type="ECO:0000256" key="1">
    <source>
        <dbReference type="SAM" id="MobiDB-lite"/>
    </source>
</evidence>
<feature type="compositionally biased region" description="Basic and acidic residues" evidence="1">
    <location>
        <begin position="1215"/>
        <end position="1225"/>
    </location>
</feature>
<reference evidence="2 3" key="1">
    <citation type="journal article" date="2011" name="PLoS Genet.">
        <title>Finished genome of the fungal wheat pathogen Mycosphaerella graminicola reveals dispensome structure, chromosome plasticity, and stealth pathogenesis.</title>
        <authorList>
            <person name="Goodwin S.B."/>
            <person name="Ben M'barek S."/>
            <person name="Dhillon B."/>
            <person name="Wittenberg A.H.J."/>
            <person name="Crane C.F."/>
            <person name="Hane J.K."/>
            <person name="Foster A.J."/>
            <person name="Van der Lee T.A.J."/>
            <person name="Grimwood J."/>
            <person name="Aerts A."/>
            <person name="Antoniw J."/>
            <person name="Bailey A."/>
            <person name="Bluhm B."/>
            <person name="Bowler J."/>
            <person name="Bristow J."/>
            <person name="van der Burgt A."/>
            <person name="Canto-Canche B."/>
            <person name="Churchill A.C.L."/>
            <person name="Conde-Ferraez L."/>
            <person name="Cools H.J."/>
            <person name="Coutinho P.M."/>
            <person name="Csukai M."/>
            <person name="Dehal P."/>
            <person name="De Wit P."/>
            <person name="Donzelli B."/>
            <person name="van de Geest H.C."/>
            <person name="van Ham R.C.H.J."/>
            <person name="Hammond-Kosack K.E."/>
            <person name="Henrissat B."/>
            <person name="Kilian A."/>
            <person name="Kobayashi A.K."/>
            <person name="Koopmann E."/>
            <person name="Kourmpetis Y."/>
            <person name="Kuzniar A."/>
            <person name="Lindquist E."/>
            <person name="Lombard V."/>
            <person name="Maliepaard C."/>
            <person name="Martins N."/>
            <person name="Mehrabi R."/>
            <person name="Nap J.P.H."/>
            <person name="Ponomarenko A."/>
            <person name="Rudd J.J."/>
            <person name="Salamov A."/>
            <person name="Schmutz J."/>
            <person name="Schouten H.J."/>
            <person name="Shapiro H."/>
            <person name="Stergiopoulos I."/>
            <person name="Torriani S.F.F."/>
            <person name="Tu H."/>
            <person name="de Vries R.P."/>
            <person name="Waalwijk C."/>
            <person name="Ware S.B."/>
            <person name="Wiebenga A."/>
            <person name="Zwiers L.-H."/>
            <person name="Oliver R.P."/>
            <person name="Grigoriev I.V."/>
            <person name="Kema G.H.J."/>
        </authorList>
    </citation>
    <scope>NUCLEOTIDE SEQUENCE [LARGE SCALE GENOMIC DNA]</scope>
    <source>
        <strain evidence="3">CBS 115943 / IPO323</strain>
    </source>
</reference>
<dbReference type="HOGENOM" id="CLU_235517_0_0_1"/>
<feature type="region of interest" description="Disordered" evidence="1">
    <location>
        <begin position="1215"/>
        <end position="1265"/>
    </location>
</feature>
<dbReference type="InParanoid" id="F9XGS1"/>
<name>F9XGS1_ZYMTI</name>
<feature type="region of interest" description="Disordered" evidence="1">
    <location>
        <begin position="1856"/>
        <end position="1895"/>
    </location>
</feature>